<keyword evidence="5" id="KW-1185">Reference proteome</keyword>
<feature type="region of interest" description="Disordered" evidence="2">
    <location>
        <begin position="622"/>
        <end position="641"/>
    </location>
</feature>
<feature type="region of interest" description="Disordered" evidence="2">
    <location>
        <begin position="888"/>
        <end position="911"/>
    </location>
</feature>
<feature type="compositionally biased region" description="Polar residues" evidence="2">
    <location>
        <begin position="561"/>
        <end position="583"/>
    </location>
</feature>
<dbReference type="AlphaFoldDB" id="U5DBA1"/>
<feature type="compositionally biased region" description="Basic and acidic residues" evidence="2">
    <location>
        <begin position="364"/>
        <end position="380"/>
    </location>
</feature>
<dbReference type="STRING" id="13333.U5DBA1"/>
<dbReference type="Pfam" id="PF00498">
    <property type="entry name" value="FHA"/>
    <property type="match status" value="1"/>
</dbReference>
<proteinExistence type="predicted"/>
<dbReference type="PROSITE" id="PS50006">
    <property type="entry name" value="FHA_DOMAIN"/>
    <property type="match status" value="1"/>
</dbReference>
<dbReference type="SUPFAM" id="SSF49879">
    <property type="entry name" value="SMAD/FHA domain"/>
    <property type="match status" value="1"/>
</dbReference>
<evidence type="ECO:0000259" key="3">
    <source>
        <dbReference type="PROSITE" id="PS50006"/>
    </source>
</evidence>
<dbReference type="eggNOG" id="ENOG502QSZQ">
    <property type="taxonomic scope" value="Eukaryota"/>
</dbReference>
<feature type="compositionally biased region" description="Basic and acidic residues" evidence="2">
    <location>
        <begin position="622"/>
        <end position="632"/>
    </location>
</feature>
<feature type="region of interest" description="Disordered" evidence="2">
    <location>
        <begin position="800"/>
        <end position="831"/>
    </location>
</feature>
<dbReference type="SMART" id="SM00240">
    <property type="entry name" value="FHA"/>
    <property type="match status" value="1"/>
</dbReference>
<dbReference type="PANTHER" id="PTHR47458:SF1">
    <property type="entry name" value="SMAD_FHA DOMAIN-CONTAINING PROTEIN"/>
    <property type="match status" value="1"/>
</dbReference>
<feature type="compositionally biased region" description="Basic and acidic residues" evidence="2">
    <location>
        <begin position="741"/>
        <end position="752"/>
    </location>
</feature>
<dbReference type="EMBL" id="KI392069">
    <property type="protein sequence ID" value="ERN19500.1"/>
    <property type="molecule type" value="Genomic_DNA"/>
</dbReference>
<feature type="region of interest" description="Disordered" evidence="2">
    <location>
        <begin position="718"/>
        <end position="787"/>
    </location>
</feature>
<keyword evidence="1" id="KW-0175">Coiled coil</keyword>
<feature type="region of interest" description="Disordered" evidence="2">
    <location>
        <begin position="534"/>
        <end position="590"/>
    </location>
</feature>
<evidence type="ECO:0000313" key="4">
    <source>
        <dbReference type="EMBL" id="ERN19500.1"/>
    </source>
</evidence>
<evidence type="ECO:0000313" key="5">
    <source>
        <dbReference type="Proteomes" id="UP000017836"/>
    </source>
</evidence>
<organism evidence="4 5">
    <name type="scientific">Amborella trichopoda</name>
    <dbReference type="NCBI Taxonomy" id="13333"/>
    <lineage>
        <taxon>Eukaryota</taxon>
        <taxon>Viridiplantae</taxon>
        <taxon>Streptophyta</taxon>
        <taxon>Embryophyta</taxon>
        <taxon>Tracheophyta</taxon>
        <taxon>Spermatophyta</taxon>
        <taxon>Magnoliopsida</taxon>
        <taxon>Amborellales</taxon>
        <taxon>Amborellaceae</taxon>
        <taxon>Amborella</taxon>
    </lineage>
</organism>
<dbReference type="OMA" id="YENTIMG"/>
<gene>
    <name evidence="4" type="ORF">AMTR_s00069p00204310</name>
</gene>
<dbReference type="OrthoDB" id="687730at2759"/>
<dbReference type="KEGG" id="atr:18447886"/>
<feature type="compositionally biased region" description="Basic and acidic residues" evidence="2">
    <location>
        <begin position="340"/>
        <end position="354"/>
    </location>
</feature>
<evidence type="ECO:0000256" key="2">
    <source>
        <dbReference type="SAM" id="MobiDB-lite"/>
    </source>
</evidence>
<feature type="compositionally biased region" description="Basic and acidic residues" evidence="2">
    <location>
        <begin position="759"/>
        <end position="786"/>
    </location>
</feature>
<reference evidence="5" key="1">
    <citation type="journal article" date="2013" name="Science">
        <title>The Amborella genome and the evolution of flowering plants.</title>
        <authorList>
            <consortium name="Amborella Genome Project"/>
        </authorList>
    </citation>
    <scope>NUCLEOTIDE SEQUENCE [LARGE SCALE GENOMIC DNA]</scope>
</reference>
<feature type="coiled-coil region" evidence="1">
    <location>
        <begin position="222"/>
        <end position="249"/>
    </location>
</feature>
<name>U5DBA1_AMBTC</name>
<accession>U5DBA1</accession>
<evidence type="ECO:0000256" key="1">
    <source>
        <dbReference type="SAM" id="Coils"/>
    </source>
</evidence>
<protein>
    <recommendedName>
        <fullName evidence="3">FHA domain-containing protein</fullName>
    </recommendedName>
</protein>
<dbReference type="InterPro" id="IPR008984">
    <property type="entry name" value="SMAD_FHA_dom_sf"/>
</dbReference>
<feature type="region of interest" description="Disordered" evidence="2">
    <location>
        <begin position="339"/>
        <end position="380"/>
    </location>
</feature>
<feature type="domain" description="FHA" evidence="3">
    <location>
        <begin position="79"/>
        <end position="141"/>
    </location>
</feature>
<feature type="region of interest" description="Disordered" evidence="2">
    <location>
        <begin position="1"/>
        <end position="28"/>
    </location>
</feature>
<sequence>MEAIVQQKKENEDCKPYLNPGKPLPGEKSMDDICDVAQKMASQPVQVSDPRVWGVLTAISDKARKRSQGINILLDGDEHIFGRSVKGPKSAVISFPAVSGFHCKISRKKLSVENGEEPSYYYLAYLKDTSTNGTFLNWTRLTKDAPAAELQHGDIVSLVHPPENENAYVFVYREVKKDVCSPTMIPVLKRKQGDVEEFVAESKRLKGLGIGAPDGPVSLDDVRRLQRSNEDLRKQLESHVLTIETLNSENRACAVRHENELKELRESVSQSYLDEIKDLRHTLNVRQKELAELSALSADRQNSIEDLNQQLAASTQSRTDAEEILQSQTATISELEAQLEEERNQRRNEREKSMADLQAALQRARSEAQEELKRQAGDALRQQREQQEVINKLQEADKESRLLVETLRSKLEDTRESFVKSEKKVRQLEAQLHEEQLASADAQKKAATVKAELRRLEKELENEKVAREEAWAKVSALELEMAAAIRDLSIEKQRFQGARERIILRESQLRAFYSTTEEISALFAKQQQQLKAMQRALEDEENGENTTANVEIEQNRENISKAPTSSKGAQRSKSAGETSTASTRKGCANESMSDTSIHICKQEAHLGAIIGEERESIEKRIGEERESGHTNDEGCTSNAQEMKGFGSDIEAIGTELEHGHDLMGTEQVHGVDLDGTEMVEIGLGARRSGYSNNANLAGETMEIDDEAQTNMELDIVRESSNKPKRSSSSQAKEPETLVELDVERERDDDPKRSYFPGENDQHKSLKRVEDTEEVAKEEDNQHESLKTADLLASELPGSWAMSTAPSFHGENESPRSGCRAIDAQNDGEEDQAWPELLSQVATSGFKENEAMASQNMPLREMDLGLSQEHQALSEMIDIVAPDFRQQFQKEVESESSSGEETQAYSSEDDSK</sequence>
<dbReference type="Gene3D" id="2.60.200.20">
    <property type="match status" value="1"/>
</dbReference>
<dbReference type="Proteomes" id="UP000017836">
    <property type="component" value="Unassembled WGS sequence"/>
</dbReference>
<dbReference type="InterPro" id="IPR000253">
    <property type="entry name" value="FHA_dom"/>
</dbReference>
<dbReference type="Gramene" id="ERN19500">
    <property type="protein sequence ID" value="ERN19500"/>
    <property type="gene ID" value="AMTR_s00069p00204310"/>
</dbReference>
<dbReference type="PANTHER" id="PTHR47458">
    <property type="entry name" value="SMAD/FHA DOMAIN-CONTAINING PROTEIN"/>
    <property type="match status" value="1"/>
</dbReference>
<dbReference type="HOGENOM" id="CLU_009795_0_0_1"/>